<keyword evidence="4 8" id="KW-0028">Amino-acid biosynthesis</keyword>
<sequence length="258" mass="29337">MKNLYTMYGEDMQIAKYNASGNDFVIFHTFYELDRSKLAQELCHRQKGVGADGLIVLLPQGEYDFKWQFYNSDGSVASMCGNGTRACAHYAYTQGLAPKQMRFLTGAGVIQSEVIGSVVETELTTPKVLSESFEENGLTWHFCDTGVPHLVTFVEDVALFDKMIARQMRYKYNANVNYAMLEENALHVRTYERGVEDETLACGTGMAACFYSAYRQKRVGQNAKVYPRSGEELFMRIEDQTLFFKGAVQKVFETVWEH</sequence>
<dbReference type="SUPFAM" id="SSF54506">
    <property type="entry name" value="Diaminopimelate epimerase-like"/>
    <property type="match status" value="2"/>
</dbReference>
<gene>
    <name evidence="8" type="primary">dapF</name>
    <name evidence="10" type="ordered locus">Sulba_0090</name>
</gene>
<dbReference type="GO" id="GO:0009089">
    <property type="term" value="P:lysine biosynthetic process via diaminopimelate"/>
    <property type="evidence" value="ECO:0007669"/>
    <property type="project" value="UniProtKB-UniRule"/>
</dbReference>
<dbReference type="HOGENOM" id="CLU_053306_3_2_7"/>
<evidence type="ECO:0000256" key="9">
    <source>
        <dbReference type="PROSITE-ProRule" id="PRU10125"/>
    </source>
</evidence>
<comment type="subunit">
    <text evidence="8">Homodimer.</text>
</comment>
<dbReference type="GO" id="GO:0008837">
    <property type="term" value="F:diaminopimelate epimerase activity"/>
    <property type="evidence" value="ECO:0007669"/>
    <property type="project" value="UniProtKB-UniRule"/>
</dbReference>
<evidence type="ECO:0000256" key="7">
    <source>
        <dbReference type="ARBA" id="ARBA00051712"/>
    </source>
</evidence>
<organism evidence="10 11">
    <name type="scientific">Sulfurospirillum barnesii (strain ATCC 700032 / DSM 10660 / SES-3)</name>
    <dbReference type="NCBI Taxonomy" id="760154"/>
    <lineage>
        <taxon>Bacteria</taxon>
        <taxon>Pseudomonadati</taxon>
        <taxon>Campylobacterota</taxon>
        <taxon>Epsilonproteobacteria</taxon>
        <taxon>Campylobacterales</taxon>
        <taxon>Sulfurospirillaceae</taxon>
        <taxon>Sulfurospirillum</taxon>
    </lineage>
</organism>
<comment type="pathway">
    <text evidence="1 8">Amino-acid biosynthesis; L-lysine biosynthesis via DAP pathway; DL-2,6-diaminopimelate from LL-2,6-diaminopimelate: step 1/1.</text>
</comment>
<feature type="binding site" evidence="8">
    <location>
        <position position="22"/>
    </location>
    <ligand>
        <name>substrate</name>
    </ligand>
</feature>
<feature type="binding site" evidence="8">
    <location>
        <position position="175"/>
    </location>
    <ligand>
        <name>substrate</name>
    </ligand>
</feature>
<name>I3XTZ5_SULBS</name>
<evidence type="ECO:0000313" key="11">
    <source>
        <dbReference type="Proteomes" id="UP000006176"/>
    </source>
</evidence>
<feature type="binding site" evidence="8">
    <location>
        <begin position="192"/>
        <end position="193"/>
    </location>
    <ligand>
        <name>substrate</name>
    </ligand>
</feature>
<feature type="active site" description="Proton acceptor" evidence="8">
    <location>
        <position position="202"/>
    </location>
</feature>
<dbReference type="InterPro" id="IPR018510">
    <property type="entry name" value="DAP_epimerase_AS"/>
</dbReference>
<dbReference type="AlphaFoldDB" id="I3XTZ5"/>
<dbReference type="PANTHER" id="PTHR31689:SF0">
    <property type="entry name" value="DIAMINOPIMELATE EPIMERASE"/>
    <property type="match status" value="1"/>
</dbReference>
<evidence type="ECO:0000256" key="4">
    <source>
        <dbReference type="ARBA" id="ARBA00022605"/>
    </source>
</evidence>
<protein>
    <recommendedName>
        <fullName evidence="3 8">Diaminopimelate epimerase</fullName>
        <shortName evidence="8">DAP epimerase</shortName>
        <ecNumber evidence="3 8">5.1.1.7</ecNumber>
    </recommendedName>
    <alternativeName>
        <fullName evidence="8">PLP-independent amino acid racemase</fullName>
    </alternativeName>
</protein>
<feature type="binding site" evidence="8">
    <location>
        <position position="71"/>
    </location>
    <ligand>
        <name>substrate</name>
    </ligand>
</feature>
<feature type="active site" evidence="9">
    <location>
        <position position="80"/>
    </location>
</feature>
<dbReference type="InterPro" id="IPR001653">
    <property type="entry name" value="DAP_epimerase_DapF"/>
</dbReference>
<evidence type="ECO:0000256" key="8">
    <source>
        <dbReference type="HAMAP-Rule" id="MF_00197"/>
    </source>
</evidence>
<dbReference type="EMBL" id="CP003333">
    <property type="protein sequence ID" value="AFL67419.1"/>
    <property type="molecule type" value="Genomic_DNA"/>
</dbReference>
<evidence type="ECO:0000256" key="3">
    <source>
        <dbReference type="ARBA" id="ARBA00013080"/>
    </source>
</evidence>
<dbReference type="eggNOG" id="COG0253">
    <property type="taxonomic scope" value="Bacteria"/>
</dbReference>
<evidence type="ECO:0000256" key="2">
    <source>
        <dbReference type="ARBA" id="ARBA00010219"/>
    </source>
</evidence>
<comment type="function">
    <text evidence="8">Catalyzes the stereoinversion of LL-2,6-diaminopimelate (L,L-DAP) to meso-diaminopimelate (meso-DAP), a precursor of L-lysine and an essential component of the bacterial peptidoglycan.</text>
</comment>
<feature type="site" description="Could be important to modulate the pK values of the two catalytic cysteine residues" evidence="8">
    <location>
        <position position="192"/>
    </location>
</feature>
<evidence type="ECO:0000256" key="5">
    <source>
        <dbReference type="ARBA" id="ARBA00023154"/>
    </source>
</evidence>
<dbReference type="Proteomes" id="UP000006176">
    <property type="component" value="Chromosome"/>
</dbReference>
<keyword evidence="11" id="KW-1185">Reference proteome</keyword>
<dbReference type="Gene3D" id="3.10.310.10">
    <property type="entry name" value="Diaminopimelate Epimerase, Chain A, domain 1"/>
    <property type="match status" value="2"/>
</dbReference>
<feature type="binding site" evidence="8">
    <location>
        <begin position="81"/>
        <end position="82"/>
    </location>
    <ligand>
        <name>substrate</name>
    </ligand>
</feature>
<dbReference type="STRING" id="760154.Sulba_0090"/>
<dbReference type="PROSITE" id="PS01326">
    <property type="entry name" value="DAP_EPIMERASE"/>
    <property type="match status" value="1"/>
</dbReference>
<dbReference type="Pfam" id="PF01678">
    <property type="entry name" value="DAP_epimerase"/>
    <property type="match status" value="2"/>
</dbReference>
<comment type="catalytic activity">
    <reaction evidence="7 8">
        <text>(2S,6S)-2,6-diaminopimelate = meso-2,6-diaminopimelate</text>
        <dbReference type="Rhea" id="RHEA:15393"/>
        <dbReference type="ChEBI" id="CHEBI:57609"/>
        <dbReference type="ChEBI" id="CHEBI:57791"/>
        <dbReference type="EC" id="5.1.1.7"/>
    </reaction>
</comment>
<feature type="binding site" evidence="8">
    <location>
        <begin position="203"/>
        <end position="204"/>
    </location>
    <ligand>
        <name>substrate</name>
    </ligand>
</feature>
<comment type="similarity">
    <text evidence="2 8">Belongs to the diaminopimelate epimerase family.</text>
</comment>
<dbReference type="NCBIfam" id="TIGR00652">
    <property type="entry name" value="DapF"/>
    <property type="match status" value="1"/>
</dbReference>
<dbReference type="UniPathway" id="UPA00034">
    <property type="reaction ID" value="UER00025"/>
</dbReference>
<accession>I3XTZ5</accession>
<feature type="active site" description="Proton donor" evidence="8">
    <location>
        <position position="80"/>
    </location>
</feature>
<reference evidence="10 11" key="1">
    <citation type="submission" date="2012-06" db="EMBL/GenBank/DDBJ databases">
        <title>Complete sequence of Sulfurospirillum barnesii SES-3.</title>
        <authorList>
            <consortium name="US DOE Joint Genome Institute"/>
            <person name="Lucas S."/>
            <person name="Han J."/>
            <person name="Lapidus A."/>
            <person name="Cheng J.-F."/>
            <person name="Goodwin L."/>
            <person name="Pitluck S."/>
            <person name="Peters L."/>
            <person name="Ovchinnikova G."/>
            <person name="Lu M."/>
            <person name="Detter J.C."/>
            <person name="Han C."/>
            <person name="Tapia R."/>
            <person name="Land M."/>
            <person name="Hauser L."/>
            <person name="Kyrpides N."/>
            <person name="Ivanova N."/>
            <person name="Pagani I."/>
            <person name="Stolz J."/>
            <person name="Arkin A."/>
            <person name="Dehal P."/>
            <person name="Oremland R."/>
            <person name="Saltikov C."/>
            <person name="Basu P."/>
            <person name="Hollibaugh J."/>
            <person name="Newman D."/>
            <person name="Stolyar S."/>
            <person name="Hazen T."/>
            <person name="Woyke T."/>
        </authorList>
    </citation>
    <scope>NUCLEOTIDE SEQUENCE [LARGE SCALE GENOMIC DNA]</scope>
    <source>
        <strain evidence="11">ATCC 700032 / DSM 10660 / SES-3</strain>
    </source>
</reference>
<keyword evidence="6 8" id="KW-0413">Isomerase</keyword>
<evidence type="ECO:0000256" key="1">
    <source>
        <dbReference type="ARBA" id="ARBA00005196"/>
    </source>
</evidence>
<dbReference type="EC" id="5.1.1.7" evidence="3 8"/>
<dbReference type="GO" id="GO:0005829">
    <property type="term" value="C:cytosol"/>
    <property type="evidence" value="ECO:0007669"/>
    <property type="project" value="TreeGrafter"/>
</dbReference>
<proteinExistence type="inferred from homology"/>
<evidence type="ECO:0000256" key="6">
    <source>
        <dbReference type="ARBA" id="ARBA00023235"/>
    </source>
</evidence>
<evidence type="ECO:0000313" key="10">
    <source>
        <dbReference type="EMBL" id="AFL67419.1"/>
    </source>
</evidence>
<keyword evidence="5 8" id="KW-0457">Lysine biosynthesis</keyword>
<keyword evidence="8" id="KW-0963">Cytoplasm</keyword>
<dbReference type="HAMAP" id="MF_00197">
    <property type="entry name" value="DAP_epimerase"/>
    <property type="match status" value="1"/>
</dbReference>
<dbReference type="KEGG" id="sba:Sulba_0090"/>
<comment type="subcellular location">
    <subcellularLocation>
        <location evidence="8">Cytoplasm</location>
    </subcellularLocation>
</comment>
<dbReference type="PANTHER" id="PTHR31689">
    <property type="entry name" value="DIAMINOPIMELATE EPIMERASE, CHLOROPLASTIC"/>
    <property type="match status" value="1"/>
</dbReference>
<dbReference type="PATRIC" id="fig|760154.4.peg.86"/>
<feature type="site" description="Could be important to modulate the pK values of the two catalytic cysteine residues" evidence="8">
    <location>
        <position position="149"/>
    </location>
</feature>
<comment type="caution">
    <text evidence="8">Lacks conserved residue(s) required for the propagation of feature annotation.</text>
</comment>